<feature type="region of interest" description="Disordered" evidence="9">
    <location>
        <begin position="361"/>
        <end position="382"/>
    </location>
</feature>
<dbReference type="GO" id="GO:0007635">
    <property type="term" value="P:chemosensory behavior"/>
    <property type="evidence" value="ECO:0007669"/>
    <property type="project" value="TreeGrafter"/>
</dbReference>
<feature type="transmembrane region" description="Helical" evidence="8">
    <location>
        <begin position="143"/>
        <end position="167"/>
    </location>
</feature>
<evidence type="ECO:0000256" key="5">
    <source>
        <dbReference type="ARBA" id="ARBA00023136"/>
    </source>
</evidence>
<feature type="compositionally biased region" description="Polar residues" evidence="9">
    <location>
        <begin position="365"/>
        <end position="375"/>
    </location>
</feature>
<evidence type="ECO:0000256" key="2">
    <source>
        <dbReference type="ARBA" id="ARBA00022475"/>
    </source>
</evidence>
<dbReference type="GO" id="GO:0043025">
    <property type="term" value="C:neuronal cell body"/>
    <property type="evidence" value="ECO:0007669"/>
    <property type="project" value="TreeGrafter"/>
</dbReference>
<feature type="transmembrane region" description="Helical" evidence="8">
    <location>
        <begin position="257"/>
        <end position="280"/>
    </location>
</feature>
<feature type="transmembrane region" description="Helical" evidence="8">
    <location>
        <begin position="21"/>
        <end position="40"/>
    </location>
</feature>
<proteinExistence type="inferred from homology"/>
<keyword evidence="6 8" id="KW-0675">Receptor</keyword>
<dbReference type="OrthoDB" id="6366728at2759"/>
<dbReference type="PANTHER" id="PTHR21143">
    <property type="entry name" value="INVERTEBRATE GUSTATORY RECEPTOR"/>
    <property type="match status" value="1"/>
</dbReference>
<protein>
    <recommendedName>
        <fullName evidence="8">Gustatory receptor</fullName>
    </recommendedName>
</protein>
<dbReference type="PANTHER" id="PTHR21143:SF133">
    <property type="entry name" value="GUSTATORY AND PHEROMONE RECEPTOR 32A-RELATED"/>
    <property type="match status" value="1"/>
</dbReference>
<comment type="subcellular location">
    <subcellularLocation>
        <location evidence="1 8">Cell membrane</location>
        <topology evidence="1 8">Multi-pass membrane protein</topology>
    </subcellularLocation>
</comment>
<accession>A0A8S9XVB1</accession>
<sequence length="382" mass="43153">MSTRKRISRIVIPYGKSFKRQNAKIVIILLISLLVPFPGIRNVYIQNETHVTLLLLQYSEMGLVSLTGFICYLWTAKKVKSLSKIYRNILLTHRLFYVFQKRSISYNTKWMDMYDVLVVVAVIVNTASGILDPNIEQKPKNSLLFIILGSLSYSVPVVLVHCLGTFFRTSFFALNVQLIHLNHLLDNVNVLNTTHIEKLVYIHCLIANSFRRLNAAHMLPVLLLSSCTFFVVVYNLYDMLTFNLEESLNNTLGDNVGGAAWLTFWTTQLIVLVILIENVVDKHDEFSSRLHYIIIQDPTGILGKSNRLMAHLAIRQRLEYSAAGFFTVGYKLIASIASSATTYLVILIQFAQINVGSQKVPGVDNKTSSSTTGPTTELMILK</sequence>
<evidence type="ECO:0000256" key="3">
    <source>
        <dbReference type="ARBA" id="ARBA00022692"/>
    </source>
</evidence>
<evidence type="ECO:0000313" key="11">
    <source>
        <dbReference type="Proteomes" id="UP000466442"/>
    </source>
</evidence>
<keyword evidence="5 8" id="KW-0472">Membrane</keyword>
<dbReference type="AlphaFoldDB" id="A0A8S9XVB1"/>
<evidence type="ECO:0000256" key="1">
    <source>
        <dbReference type="ARBA" id="ARBA00004651"/>
    </source>
</evidence>
<dbReference type="Proteomes" id="UP000466442">
    <property type="component" value="Unassembled WGS sequence"/>
</dbReference>
<dbReference type="GO" id="GO:0007165">
    <property type="term" value="P:signal transduction"/>
    <property type="evidence" value="ECO:0007669"/>
    <property type="project" value="UniProtKB-KW"/>
</dbReference>
<dbReference type="GO" id="GO:0005886">
    <property type="term" value="C:plasma membrane"/>
    <property type="evidence" value="ECO:0007669"/>
    <property type="project" value="UniProtKB-SubCell"/>
</dbReference>
<feature type="transmembrane region" description="Helical" evidence="8">
    <location>
        <begin position="52"/>
        <end position="74"/>
    </location>
</feature>
<evidence type="ECO:0000256" key="4">
    <source>
        <dbReference type="ARBA" id="ARBA00022989"/>
    </source>
</evidence>
<keyword evidence="3 8" id="KW-0812">Transmembrane</keyword>
<keyword evidence="11" id="KW-1185">Reference proteome</keyword>
<dbReference type="Pfam" id="PF08395">
    <property type="entry name" value="7tm_7"/>
    <property type="match status" value="1"/>
</dbReference>
<dbReference type="GO" id="GO:0008049">
    <property type="term" value="P:male courtship behavior"/>
    <property type="evidence" value="ECO:0007669"/>
    <property type="project" value="TreeGrafter"/>
</dbReference>
<dbReference type="GO" id="GO:0030424">
    <property type="term" value="C:axon"/>
    <property type="evidence" value="ECO:0007669"/>
    <property type="project" value="TreeGrafter"/>
</dbReference>
<organism evidence="10 11">
    <name type="scientific">Apolygus lucorum</name>
    <name type="common">Small green plant bug</name>
    <name type="synonym">Lygocoris lucorum</name>
    <dbReference type="NCBI Taxonomy" id="248454"/>
    <lineage>
        <taxon>Eukaryota</taxon>
        <taxon>Metazoa</taxon>
        <taxon>Ecdysozoa</taxon>
        <taxon>Arthropoda</taxon>
        <taxon>Hexapoda</taxon>
        <taxon>Insecta</taxon>
        <taxon>Pterygota</taxon>
        <taxon>Neoptera</taxon>
        <taxon>Paraneoptera</taxon>
        <taxon>Hemiptera</taxon>
        <taxon>Heteroptera</taxon>
        <taxon>Panheteroptera</taxon>
        <taxon>Cimicomorpha</taxon>
        <taxon>Miridae</taxon>
        <taxon>Mirini</taxon>
        <taxon>Apolygus</taxon>
    </lineage>
</organism>
<dbReference type="GO" id="GO:0030425">
    <property type="term" value="C:dendrite"/>
    <property type="evidence" value="ECO:0007669"/>
    <property type="project" value="TreeGrafter"/>
</dbReference>
<comment type="caution">
    <text evidence="10">The sequence shown here is derived from an EMBL/GenBank/DDBJ whole genome shotgun (WGS) entry which is preliminary data.</text>
</comment>
<evidence type="ECO:0000256" key="8">
    <source>
        <dbReference type="RuleBase" id="RU363108"/>
    </source>
</evidence>
<gene>
    <name evidence="10" type="ORF">GE061_012709</name>
</gene>
<keyword evidence="4 8" id="KW-1133">Transmembrane helix</keyword>
<comment type="similarity">
    <text evidence="8">Belongs to the insect chemoreceptor superfamily. Gustatory receptor (GR) family.</text>
</comment>
<evidence type="ECO:0000256" key="6">
    <source>
        <dbReference type="ARBA" id="ARBA00023170"/>
    </source>
</evidence>
<reference evidence="10" key="1">
    <citation type="journal article" date="2021" name="Mol. Ecol. Resour.">
        <title>Apolygus lucorum genome provides insights into omnivorousness and mesophyll feeding.</title>
        <authorList>
            <person name="Liu Y."/>
            <person name="Liu H."/>
            <person name="Wang H."/>
            <person name="Huang T."/>
            <person name="Liu B."/>
            <person name="Yang B."/>
            <person name="Yin L."/>
            <person name="Li B."/>
            <person name="Zhang Y."/>
            <person name="Zhang S."/>
            <person name="Jiang F."/>
            <person name="Zhang X."/>
            <person name="Ren Y."/>
            <person name="Wang B."/>
            <person name="Wang S."/>
            <person name="Lu Y."/>
            <person name="Wu K."/>
            <person name="Fan W."/>
            <person name="Wang G."/>
        </authorList>
    </citation>
    <scope>NUCLEOTIDE SEQUENCE</scope>
    <source>
        <strain evidence="10">12Hb</strain>
    </source>
</reference>
<comment type="caution">
    <text evidence="8">Lacks conserved residue(s) required for the propagation of feature annotation.</text>
</comment>
<comment type="function">
    <text evidence="8">Gustatory receptor which mediates acceptance or avoidance behavior, depending on its substrates.</text>
</comment>
<evidence type="ECO:0000256" key="7">
    <source>
        <dbReference type="ARBA" id="ARBA00023224"/>
    </source>
</evidence>
<evidence type="ECO:0000256" key="9">
    <source>
        <dbReference type="SAM" id="MobiDB-lite"/>
    </source>
</evidence>
<name>A0A8S9XVB1_APOLU</name>
<keyword evidence="2 8" id="KW-1003">Cell membrane</keyword>
<dbReference type="InterPro" id="IPR013604">
    <property type="entry name" value="7TM_chemorcpt"/>
</dbReference>
<feature type="transmembrane region" description="Helical" evidence="8">
    <location>
        <begin position="218"/>
        <end position="237"/>
    </location>
</feature>
<feature type="transmembrane region" description="Helical" evidence="8">
    <location>
        <begin position="111"/>
        <end position="131"/>
    </location>
</feature>
<keyword evidence="7 8" id="KW-0807">Transducer</keyword>
<evidence type="ECO:0000313" key="10">
    <source>
        <dbReference type="EMBL" id="KAF6212188.1"/>
    </source>
</evidence>
<dbReference type="GO" id="GO:0050909">
    <property type="term" value="P:sensory perception of taste"/>
    <property type="evidence" value="ECO:0007669"/>
    <property type="project" value="InterPro"/>
</dbReference>
<dbReference type="EMBL" id="WIXP02000004">
    <property type="protein sequence ID" value="KAF6212188.1"/>
    <property type="molecule type" value="Genomic_DNA"/>
</dbReference>